<dbReference type="AlphaFoldDB" id="A0A4Y8WRH7"/>
<dbReference type="RefSeq" id="WP_018358849.1">
    <property type="nucleotide sequence ID" value="NZ_CP197400.1"/>
</dbReference>
<dbReference type="GO" id="GO:0005886">
    <property type="term" value="C:plasma membrane"/>
    <property type="evidence" value="ECO:0007669"/>
    <property type="project" value="TreeGrafter"/>
</dbReference>
<comment type="caution">
    <text evidence="2">The sequence shown here is derived from an EMBL/GenBank/DDBJ whole genome shotgun (WGS) entry which is preliminary data.</text>
</comment>
<dbReference type="InterPro" id="IPR011415">
    <property type="entry name" value="SpmA_SpmB"/>
</dbReference>
<dbReference type="PIRSF" id="PIRSF036542">
    <property type="entry name" value="SpmA_SpmB"/>
    <property type="match status" value="1"/>
</dbReference>
<reference evidence="2 3" key="1">
    <citation type="submission" date="2019-03" db="EMBL/GenBank/DDBJ databases">
        <title>Porphyromonas levii Isolated from the Uterus of Dairy Cows.</title>
        <authorList>
            <person name="Francis A.M."/>
        </authorList>
    </citation>
    <scope>NUCLEOTIDE SEQUENCE [LARGE SCALE GENOMIC DNA]</scope>
    <source>
        <strain evidence="2 3">AF5678</strain>
    </source>
</reference>
<dbReference type="InterPro" id="IPR011642">
    <property type="entry name" value="Gate_dom"/>
</dbReference>
<evidence type="ECO:0000313" key="3">
    <source>
        <dbReference type="Proteomes" id="UP000297225"/>
    </source>
</evidence>
<dbReference type="PANTHER" id="PTHR35793">
    <property type="entry name" value="INNER MEMBRANE PROTEIN YJIG"/>
    <property type="match status" value="1"/>
</dbReference>
<dbReference type="OrthoDB" id="9805623at2"/>
<feature type="domain" description="Nucleoside transporter/FeoB GTPase Gate" evidence="1">
    <location>
        <begin position="277"/>
        <end position="380"/>
    </location>
</feature>
<evidence type="ECO:0000259" key="1">
    <source>
        <dbReference type="Pfam" id="PF07670"/>
    </source>
</evidence>
<evidence type="ECO:0000313" key="2">
    <source>
        <dbReference type="EMBL" id="TFH96560.1"/>
    </source>
</evidence>
<dbReference type="Proteomes" id="UP000297225">
    <property type="component" value="Unassembled WGS sequence"/>
</dbReference>
<protein>
    <recommendedName>
        <fullName evidence="1">Nucleoside transporter/FeoB GTPase Gate domain-containing protein</fullName>
    </recommendedName>
</protein>
<name>A0A4Y8WRH7_9PORP</name>
<feature type="domain" description="Nucleoside transporter/FeoB GTPase Gate" evidence="1">
    <location>
        <begin position="51"/>
        <end position="159"/>
    </location>
</feature>
<proteinExistence type="predicted"/>
<gene>
    <name evidence="2" type="ORF">E4P47_02100</name>
</gene>
<dbReference type="STRING" id="1122973.GCA_000379925_01621"/>
<dbReference type="EMBL" id="SPNC01000017">
    <property type="protein sequence ID" value="TFH96560.1"/>
    <property type="molecule type" value="Genomic_DNA"/>
</dbReference>
<dbReference type="GeneID" id="66796473"/>
<organism evidence="2 3">
    <name type="scientific">Porphyromonas levii</name>
    <dbReference type="NCBI Taxonomy" id="28114"/>
    <lineage>
        <taxon>Bacteria</taxon>
        <taxon>Pseudomonadati</taxon>
        <taxon>Bacteroidota</taxon>
        <taxon>Bacteroidia</taxon>
        <taxon>Bacteroidales</taxon>
        <taxon>Porphyromonadaceae</taxon>
        <taxon>Porphyromonas</taxon>
    </lineage>
</organism>
<keyword evidence="3" id="KW-1185">Reference proteome</keyword>
<sequence>MLLNYIWVAFFLVGALVAIIRVVTTGDGTIFSAMVDALFSAATTGFEISIGLAGVLTLWQGLLRIGEKSGLIGRFAQATAPFFHVLFPSIPKGHPVTGTMLMNFSANLLGLDNAATPLGLQTMRELQEVNGKKDTASDAMIMFLTINASGLTLIPITIIMYRIQLGSTSPADIFVPILLATGASTLAAILMVSYKQKINLLRKAFVIPLLLFLALVVGIIYWAGNVDRATLTSQSTMVSHLVLLSMVVLFIGSGALAKRNVYEDFIDGAKDGFKTAVTIIPYIVAVLVGVGLFRASGAMDWLMGGVSYLVHLVGLDTTWVDALPTMLMKPLSGSGARGLMIDAMETFGPDSFVGRLACMVQGSSDTTFYILALYYGSVSIKKTRYTLGVSLLSDFIGMIAAVSIAYLFYS</sequence>
<dbReference type="Pfam" id="PF07670">
    <property type="entry name" value="Gate"/>
    <property type="match status" value="2"/>
</dbReference>
<accession>A0A4Y8WRH7</accession>
<dbReference type="PANTHER" id="PTHR35793:SF2">
    <property type="entry name" value="INNER MEMBRANE PROTEIN YJIG"/>
    <property type="match status" value="1"/>
</dbReference>
<dbReference type="InterPro" id="IPR052549">
    <property type="entry name" value="SpmB"/>
</dbReference>